<dbReference type="OrthoDB" id="2013972at2759"/>
<dbReference type="PANTHER" id="PTHR43591">
    <property type="entry name" value="METHYLTRANSFERASE"/>
    <property type="match status" value="1"/>
</dbReference>
<feature type="domain" description="Methyltransferase" evidence="2">
    <location>
        <begin position="215"/>
        <end position="305"/>
    </location>
</feature>
<evidence type="ECO:0000256" key="1">
    <source>
        <dbReference type="SAM" id="MobiDB-lite"/>
    </source>
</evidence>
<evidence type="ECO:0000259" key="2">
    <source>
        <dbReference type="Pfam" id="PF13649"/>
    </source>
</evidence>
<feature type="region of interest" description="Disordered" evidence="1">
    <location>
        <begin position="75"/>
        <end position="138"/>
    </location>
</feature>
<evidence type="ECO:0000313" key="3">
    <source>
        <dbReference type="EMBL" id="GAN06367.1"/>
    </source>
</evidence>
<dbReference type="Pfam" id="PF13649">
    <property type="entry name" value="Methyltransf_25"/>
    <property type="match status" value="1"/>
</dbReference>
<protein>
    <submittedName>
        <fullName evidence="3">Type 11 methyltransferase</fullName>
    </submittedName>
</protein>
<dbReference type="EMBL" id="DF836410">
    <property type="protein sequence ID" value="GAN06367.1"/>
    <property type="molecule type" value="Genomic_DNA"/>
</dbReference>
<keyword evidence="3" id="KW-0808">Transferase</keyword>
<keyword evidence="4" id="KW-1185">Reference proteome</keyword>
<keyword evidence="3" id="KW-0489">Methyltransferase</keyword>
<name>A0A0C9MSQ4_9FUNG</name>
<dbReference type="STRING" id="91626.A0A0C9MSQ4"/>
<sequence>MGNEQSRPASVNSQDTPASYPTVVKTKTATKKPQPYASSFFDAHMATPLPHQHARKPNRPAGNINFFEVAAATAQPARSTHSNSSSRSSIKTASTNKNSSLYPSSSHNNSTREKKVLSPTSSSASSIASTTVQTENTTSIKASKSELIADASDYVILHNRRYWKGHGTQHFMLPCDDDESDRLMTMHYILKATFHGNFTAPVYNMLENSKHKTKVLDIGCGSGTWILEMATEFPNTEFYGIDDCPLFPTHIKPSNSHFLLHNILKGLPYSDSEFDYVHMRMMIFYFSPEELSLLLTEISRIMKPGAYFEIVDTSYTVRHAGPISNKVVNNDLKQMLHSGSASLAFKAQHESNTNHPIFSFLTVVPQKPATSFVGNFIDICQEHATLPIGGWGGGQIGNLHGLNFKSLLQSIESKKEQELPLNKSVVDSILEECDRYKSYLDWYACYARKPPLEDEQIEQSTLDSIYEFVEGFVDV</sequence>
<dbReference type="PANTHER" id="PTHR43591:SF24">
    <property type="entry name" value="2-METHOXY-6-POLYPRENYL-1,4-BENZOQUINOL METHYLASE, MITOCHONDRIAL"/>
    <property type="match status" value="1"/>
</dbReference>
<dbReference type="GO" id="GO:0032259">
    <property type="term" value="P:methylation"/>
    <property type="evidence" value="ECO:0007669"/>
    <property type="project" value="UniProtKB-KW"/>
</dbReference>
<dbReference type="SUPFAM" id="SSF53335">
    <property type="entry name" value="S-adenosyl-L-methionine-dependent methyltransferases"/>
    <property type="match status" value="1"/>
</dbReference>
<dbReference type="Gene3D" id="3.40.50.150">
    <property type="entry name" value="Vaccinia Virus protein VP39"/>
    <property type="match status" value="1"/>
</dbReference>
<dbReference type="GO" id="GO:0008168">
    <property type="term" value="F:methyltransferase activity"/>
    <property type="evidence" value="ECO:0007669"/>
    <property type="project" value="UniProtKB-KW"/>
</dbReference>
<dbReference type="InterPro" id="IPR041698">
    <property type="entry name" value="Methyltransf_25"/>
</dbReference>
<organism evidence="3">
    <name type="scientific">Mucor ambiguus</name>
    <dbReference type="NCBI Taxonomy" id="91626"/>
    <lineage>
        <taxon>Eukaryota</taxon>
        <taxon>Fungi</taxon>
        <taxon>Fungi incertae sedis</taxon>
        <taxon>Mucoromycota</taxon>
        <taxon>Mucoromycotina</taxon>
        <taxon>Mucoromycetes</taxon>
        <taxon>Mucorales</taxon>
        <taxon>Mucorineae</taxon>
        <taxon>Mucoraceae</taxon>
        <taxon>Mucor</taxon>
    </lineage>
</organism>
<gene>
    <name evidence="3" type="ORF">MAM1_0121c05849</name>
</gene>
<reference evidence="3" key="1">
    <citation type="submission" date="2014-09" db="EMBL/GenBank/DDBJ databases">
        <title>Draft genome sequence of an oleaginous Mucoromycotina fungus Mucor ambiguus NBRC6742.</title>
        <authorList>
            <person name="Takeda I."/>
            <person name="Yamane N."/>
            <person name="Morita T."/>
            <person name="Tamano K."/>
            <person name="Machida M."/>
            <person name="Baker S."/>
            <person name="Koike H."/>
        </authorList>
    </citation>
    <scope>NUCLEOTIDE SEQUENCE</scope>
    <source>
        <strain evidence="3">NBRC 6742</strain>
    </source>
</reference>
<feature type="region of interest" description="Disordered" evidence="1">
    <location>
        <begin position="1"/>
        <end position="39"/>
    </location>
</feature>
<feature type="compositionally biased region" description="Low complexity" evidence="1">
    <location>
        <begin position="79"/>
        <end position="109"/>
    </location>
</feature>
<dbReference type="Proteomes" id="UP000053815">
    <property type="component" value="Unassembled WGS sequence"/>
</dbReference>
<dbReference type="InterPro" id="IPR029063">
    <property type="entry name" value="SAM-dependent_MTases_sf"/>
</dbReference>
<dbReference type="CDD" id="cd02440">
    <property type="entry name" value="AdoMet_MTases"/>
    <property type="match status" value="1"/>
</dbReference>
<evidence type="ECO:0000313" key="4">
    <source>
        <dbReference type="Proteomes" id="UP000053815"/>
    </source>
</evidence>
<proteinExistence type="predicted"/>
<accession>A0A0C9MSQ4</accession>
<feature type="compositionally biased region" description="Low complexity" evidence="1">
    <location>
        <begin position="118"/>
        <end position="131"/>
    </location>
</feature>
<dbReference type="AlphaFoldDB" id="A0A0C9MSQ4"/>
<feature type="compositionally biased region" description="Polar residues" evidence="1">
    <location>
        <begin position="1"/>
        <end position="19"/>
    </location>
</feature>